<dbReference type="EMBL" id="QEWP01000007">
    <property type="protein sequence ID" value="PWD99360.1"/>
    <property type="molecule type" value="Genomic_DNA"/>
</dbReference>
<proteinExistence type="predicted"/>
<dbReference type="Proteomes" id="UP000244956">
    <property type="component" value="Unassembled WGS sequence"/>
</dbReference>
<sequence length="78" mass="9331">MIFKRTILKQDLAIKLYPQSSNINAAMQLLRKEIKLSPELNSKLDMLTRNRRAHYYTHKELQVILDHFCISKQEFELL</sequence>
<dbReference type="RefSeq" id="WP_109264344.1">
    <property type="nucleotide sequence ID" value="NZ_QEWP01000007.1"/>
</dbReference>
<name>A0A2U2B8G7_9BACT</name>
<gene>
    <name evidence="1" type="ORF">DDZ16_10130</name>
</gene>
<dbReference type="Pfam" id="PF14053">
    <property type="entry name" value="DUF4248"/>
    <property type="match status" value="1"/>
</dbReference>
<dbReference type="AlphaFoldDB" id="A0A2U2B8G7"/>
<keyword evidence="2" id="KW-1185">Reference proteome</keyword>
<evidence type="ECO:0000313" key="2">
    <source>
        <dbReference type="Proteomes" id="UP000244956"/>
    </source>
</evidence>
<organism evidence="1 2">
    <name type="scientific">Marinilabilia rubra</name>
    <dbReference type="NCBI Taxonomy" id="2162893"/>
    <lineage>
        <taxon>Bacteria</taxon>
        <taxon>Pseudomonadati</taxon>
        <taxon>Bacteroidota</taxon>
        <taxon>Bacteroidia</taxon>
        <taxon>Marinilabiliales</taxon>
        <taxon>Marinilabiliaceae</taxon>
        <taxon>Marinilabilia</taxon>
    </lineage>
</organism>
<protein>
    <recommendedName>
        <fullName evidence="3">DUF4248 domain-containing protein</fullName>
    </recommendedName>
</protein>
<comment type="caution">
    <text evidence="1">The sequence shown here is derived from an EMBL/GenBank/DDBJ whole genome shotgun (WGS) entry which is preliminary data.</text>
</comment>
<accession>A0A2U2B8G7</accession>
<evidence type="ECO:0000313" key="1">
    <source>
        <dbReference type="EMBL" id="PWD99360.1"/>
    </source>
</evidence>
<reference evidence="1 2" key="1">
    <citation type="submission" date="2018-05" db="EMBL/GenBank/DDBJ databases">
        <title>Marinilabilia rubrum sp. nov., isolated from saltern sediment.</title>
        <authorList>
            <person name="Zhang R."/>
        </authorList>
    </citation>
    <scope>NUCLEOTIDE SEQUENCE [LARGE SCALE GENOMIC DNA]</scope>
    <source>
        <strain evidence="1 2">WTE16</strain>
    </source>
</reference>
<dbReference type="InterPro" id="IPR025342">
    <property type="entry name" value="DUF4248"/>
</dbReference>
<evidence type="ECO:0008006" key="3">
    <source>
        <dbReference type="Google" id="ProtNLM"/>
    </source>
</evidence>